<organism evidence="4 5">
    <name type="scientific">Septoria linicola</name>
    <dbReference type="NCBI Taxonomy" id="215465"/>
    <lineage>
        <taxon>Eukaryota</taxon>
        <taxon>Fungi</taxon>
        <taxon>Dikarya</taxon>
        <taxon>Ascomycota</taxon>
        <taxon>Pezizomycotina</taxon>
        <taxon>Dothideomycetes</taxon>
        <taxon>Dothideomycetidae</taxon>
        <taxon>Mycosphaerellales</taxon>
        <taxon>Mycosphaerellaceae</taxon>
        <taxon>Septoria</taxon>
    </lineage>
</organism>
<reference evidence="4" key="1">
    <citation type="submission" date="2022-06" db="EMBL/GenBank/DDBJ databases">
        <title>Complete genome sequences of two strains of the flax pathogen Septoria linicola.</title>
        <authorList>
            <person name="Lapalu N."/>
            <person name="Simon A."/>
            <person name="Demenou B."/>
            <person name="Paumier D."/>
            <person name="Guillot M.-P."/>
            <person name="Gout L."/>
            <person name="Valade R."/>
        </authorList>
    </citation>
    <scope>NUCLEOTIDE SEQUENCE</scope>
    <source>
        <strain evidence="4">SE15195</strain>
    </source>
</reference>
<proteinExistence type="predicted"/>
<protein>
    <recommendedName>
        <fullName evidence="3">DUF7707 domain-containing protein</fullName>
    </recommendedName>
</protein>
<keyword evidence="2" id="KW-0732">Signal</keyword>
<dbReference type="OrthoDB" id="2121879at2759"/>
<sequence>MFSSTLIVAVTALSALANAQNYSTSGNLSITASEVSPALRASWCRGQTINCPQICGGRATTNQCDQETLTYDCTCPDGQPRNISDYTQTLPFFICEQWKTNCVANHPDDLDGQAGCQSVTCGMQNATEAESTTGGSSSSETSTATSSGTGAAETGASETSSTESSATPSATDSAAMNLAQNYGTSVLAAGLLAMFGLAM</sequence>
<gene>
    <name evidence="4" type="ORF">Slin15195_G109770</name>
</gene>
<dbReference type="PANTHER" id="PTHR38118:SF2">
    <property type="entry name" value="CDP-ALCOHOL PHOSPHATIDYLTRANSFERASE PROTEIN"/>
    <property type="match status" value="1"/>
</dbReference>
<evidence type="ECO:0000256" key="2">
    <source>
        <dbReference type="SAM" id="SignalP"/>
    </source>
</evidence>
<dbReference type="EMBL" id="CP099427">
    <property type="protein sequence ID" value="USW57658.1"/>
    <property type="molecule type" value="Genomic_DNA"/>
</dbReference>
<evidence type="ECO:0000259" key="3">
    <source>
        <dbReference type="Pfam" id="PF24808"/>
    </source>
</evidence>
<feature type="signal peptide" evidence="2">
    <location>
        <begin position="1"/>
        <end position="19"/>
    </location>
</feature>
<dbReference type="PANTHER" id="PTHR38118">
    <property type="entry name" value="ANCHORED CELL WALL PROTEIN 11-RELATED"/>
    <property type="match status" value="1"/>
</dbReference>
<name>A0A9Q9B542_9PEZI</name>
<evidence type="ECO:0000313" key="5">
    <source>
        <dbReference type="Proteomes" id="UP001056384"/>
    </source>
</evidence>
<dbReference type="Proteomes" id="UP001056384">
    <property type="component" value="Chromosome 10"/>
</dbReference>
<evidence type="ECO:0000313" key="4">
    <source>
        <dbReference type="EMBL" id="USW57658.1"/>
    </source>
</evidence>
<evidence type="ECO:0000256" key="1">
    <source>
        <dbReference type="SAM" id="MobiDB-lite"/>
    </source>
</evidence>
<accession>A0A9Q9B542</accession>
<dbReference type="InterPro" id="IPR056124">
    <property type="entry name" value="DUF7707"/>
</dbReference>
<feature type="region of interest" description="Disordered" evidence="1">
    <location>
        <begin position="127"/>
        <end position="169"/>
    </location>
</feature>
<feature type="domain" description="DUF7707" evidence="3">
    <location>
        <begin position="29"/>
        <end position="125"/>
    </location>
</feature>
<dbReference type="Pfam" id="PF24808">
    <property type="entry name" value="DUF7707"/>
    <property type="match status" value="1"/>
</dbReference>
<feature type="chain" id="PRO_5040262885" description="DUF7707 domain-containing protein" evidence="2">
    <location>
        <begin position="20"/>
        <end position="199"/>
    </location>
</feature>
<keyword evidence="5" id="KW-1185">Reference proteome</keyword>
<dbReference type="AlphaFoldDB" id="A0A9Q9B542"/>